<feature type="transmembrane region" description="Helical" evidence="5">
    <location>
        <begin position="117"/>
        <end position="135"/>
    </location>
</feature>
<keyword evidence="2 5" id="KW-0812">Transmembrane</keyword>
<evidence type="ECO:0000259" key="6">
    <source>
        <dbReference type="Pfam" id="PF14378"/>
    </source>
</evidence>
<organism evidence="7 8">
    <name type="scientific">Solirubrobacter deserti</name>
    <dbReference type="NCBI Taxonomy" id="2282478"/>
    <lineage>
        <taxon>Bacteria</taxon>
        <taxon>Bacillati</taxon>
        <taxon>Actinomycetota</taxon>
        <taxon>Thermoleophilia</taxon>
        <taxon>Solirubrobacterales</taxon>
        <taxon>Solirubrobacteraceae</taxon>
        <taxon>Solirubrobacter</taxon>
    </lineage>
</organism>
<feature type="domain" description="Inositolphosphotransferase Aur1/Ipt1" evidence="6">
    <location>
        <begin position="54"/>
        <end position="232"/>
    </location>
</feature>
<feature type="transmembrane region" description="Helical" evidence="5">
    <location>
        <begin position="218"/>
        <end position="239"/>
    </location>
</feature>
<feature type="transmembrane region" description="Helical" evidence="5">
    <location>
        <begin position="21"/>
        <end position="41"/>
    </location>
</feature>
<feature type="transmembrane region" description="Helical" evidence="5">
    <location>
        <begin position="168"/>
        <end position="187"/>
    </location>
</feature>
<dbReference type="InterPro" id="IPR052185">
    <property type="entry name" value="IPC_Synthase-Related"/>
</dbReference>
<dbReference type="PANTHER" id="PTHR31310">
    <property type="match status" value="1"/>
</dbReference>
<proteinExistence type="predicted"/>
<evidence type="ECO:0000313" key="8">
    <source>
        <dbReference type="Proteomes" id="UP001147700"/>
    </source>
</evidence>
<comment type="caution">
    <text evidence="7">The sequence shown here is derived from an EMBL/GenBank/DDBJ whole genome shotgun (WGS) entry which is preliminary data.</text>
</comment>
<evidence type="ECO:0000256" key="5">
    <source>
        <dbReference type="SAM" id="Phobius"/>
    </source>
</evidence>
<gene>
    <name evidence="7" type="ORF">OJ962_10915</name>
</gene>
<evidence type="ECO:0000256" key="2">
    <source>
        <dbReference type="ARBA" id="ARBA00022692"/>
    </source>
</evidence>
<comment type="subcellular location">
    <subcellularLocation>
        <location evidence="1">Membrane</location>
        <topology evidence="1">Multi-pass membrane protein</topology>
    </subcellularLocation>
</comment>
<keyword evidence="8" id="KW-1185">Reference proteome</keyword>
<keyword evidence="4 5" id="KW-0472">Membrane</keyword>
<dbReference type="RefSeq" id="WP_202954090.1">
    <property type="nucleotide sequence ID" value="NZ_JAPCID010000013.1"/>
</dbReference>
<dbReference type="Gene3D" id="1.20.144.10">
    <property type="entry name" value="Phosphatidic acid phosphatase type 2/haloperoxidase"/>
    <property type="match status" value="1"/>
</dbReference>
<dbReference type="InterPro" id="IPR026841">
    <property type="entry name" value="Aur1/Ipt1"/>
</dbReference>
<dbReference type="PANTHER" id="PTHR31310:SF7">
    <property type="entry name" value="PA-PHOSPHATASE RELATED-FAMILY PROTEIN DDB_G0268928"/>
    <property type="match status" value="1"/>
</dbReference>
<keyword evidence="3 5" id="KW-1133">Transmembrane helix</keyword>
<dbReference type="Proteomes" id="UP001147700">
    <property type="component" value="Unassembled WGS sequence"/>
</dbReference>
<sequence length="258" mass="27693">MLAASTFRPTSALRLPFSRRARVQIGLFLLAYAVYTVARFFTIGDLADATANAHWIVDLQNAVGVGVEASVQSALDGSWAMWVLNRLYLIAQLGVIPAVLIFLYNRSWAIYATLRNTILATWLISVPVYGLFPVAPPRLAGLGIEDTITSQTSMSLTSNFSTSFFNELAAVPSLHVGFAVAVGFALFRALKNPLLRWVALLWGPIVGLAVVATGNHFLFDAVAGLAASAAGYGFAVMAVRMRAKRPTRTSLGPAFAEA</sequence>
<reference evidence="7" key="1">
    <citation type="submission" date="2022-10" db="EMBL/GenBank/DDBJ databases">
        <title>The WGS of Solirubrobacter sp. CPCC 204708.</title>
        <authorList>
            <person name="Jiang Z."/>
        </authorList>
    </citation>
    <scope>NUCLEOTIDE SEQUENCE</scope>
    <source>
        <strain evidence="7">CPCC 204708</strain>
    </source>
</reference>
<protein>
    <submittedName>
        <fullName evidence="7">Phosphatase PAP2 family protein</fullName>
    </submittedName>
</protein>
<name>A0ABT4RHI5_9ACTN</name>
<evidence type="ECO:0000256" key="3">
    <source>
        <dbReference type="ARBA" id="ARBA00022989"/>
    </source>
</evidence>
<evidence type="ECO:0000313" key="7">
    <source>
        <dbReference type="EMBL" id="MDA0138014.1"/>
    </source>
</evidence>
<feature type="transmembrane region" description="Helical" evidence="5">
    <location>
        <begin position="87"/>
        <end position="105"/>
    </location>
</feature>
<dbReference type="Pfam" id="PF14378">
    <property type="entry name" value="PAP2_3"/>
    <property type="match status" value="1"/>
</dbReference>
<evidence type="ECO:0000256" key="1">
    <source>
        <dbReference type="ARBA" id="ARBA00004141"/>
    </source>
</evidence>
<accession>A0ABT4RHI5</accession>
<evidence type="ECO:0000256" key="4">
    <source>
        <dbReference type="ARBA" id="ARBA00023136"/>
    </source>
</evidence>
<feature type="transmembrane region" description="Helical" evidence="5">
    <location>
        <begin position="194"/>
        <end position="212"/>
    </location>
</feature>
<dbReference type="EMBL" id="JAPCID010000013">
    <property type="protein sequence ID" value="MDA0138014.1"/>
    <property type="molecule type" value="Genomic_DNA"/>
</dbReference>